<keyword evidence="2" id="KW-1185">Reference proteome</keyword>
<comment type="caution">
    <text evidence="1">The sequence shown here is derived from an EMBL/GenBank/DDBJ whole genome shotgun (WGS) entry which is preliminary data.</text>
</comment>
<evidence type="ECO:0000313" key="2">
    <source>
        <dbReference type="Proteomes" id="UP000499080"/>
    </source>
</evidence>
<dbReference type="EMBL" id="BGPR01000542">
    <property type="protein sequence ID" value="GBM25634.1"/>
    <property type="molecule type" value="Genomic_DNA"/>
</dbReference>
<gene>
    <name evidence="1" type="ORF">AVEN_82751_1</name>
</gene>
<dbReference type="Proteomes" id="UP000499080">
    <property type="component" value="Unassembled WGS sequence"/>
</dbReference>
<organism evidence="1 2">
    <name type="scientific">Araneus ventricosus</name>
    <name type="common">Orbweaver spider</name>
    <name type="synonym">Epeira ventricosa</name>
    <dbReference type="NCBI Taxonomy" id="182803"/>
    <lineage>
        <taxon>Eukaryota</taxon>
        <taxon>Metazoa</taxon>
        <taxon>Ecdysozoa</taxon>
        <taxon>Arthropoda</taxon>
        <taxon>Chelicerata</taxon>
        <taxon>Arachnida</taxon>
        <taxon>Araneae</taxon>
        <taxon>Araneomorphae</taxon>
        <taxon>Entelegynae</taxon>
        <taxon>Araneoidea</taxon>
        <taxon>Araneidae</taxon>
        <taxon>Araneus</taxon>
    </lineage>
</organism>
<name>A0A4Y2ECR8_ARAVE</name>
<dbReference type="AlphaFoldDB" id="A0A4Y2ECR8"/>
<accession>A0A4Y2ECR8</accession>
<evidence type="ECO:0000313" key="1">
    <source>
        <dbReference type="EMBL" id="GBM25634.1"/>
    </source>
</evidence>
<reference evidence="1 2" key="1">
    <citation type="journal article" date="2019" name="Sci. Rep.">
        <title>Orb-weaving spider Araneus ventricosus genome elucidates the spidroin gene catalogue.</title>
        <authorList>
            <person name="Kono N."/>
            <person name="Nakamura H."/>
            <person name="Ohtoshi R."/>
            <person name="Moran D.A.P."/>
            <person name="Shinohara A."/>
            <person name="Yoshida Y."/>
            <person name="Fujiwara M."/>
            <person name="Mori M."/>
            <person name="Tomita M."/>
            <person name="Arakawa K."/>
        </authorList>
    </citation>
    <scope>NUCLEOTIDE SEQUENCE [LARGE SCALE GENOMIC DNA]</scope>
</reference>
<protein>
    <submittedName>
        <fullName evidence="1">Uncharacterized protein</fullName>
    </submittedName>
</protein>
<proteinExistence type="predicted"/>
<sequence>MGTTTCRISKDSLASRKDILINGGAALRANSNDWSYPGKTGGISKQSLASRRDILMVVWLLGPIPMTGHIPDSESYGRWLRIDVDSFELGRFLMGSLPIAMVLMTRLSENFCRSSSIMAPRTHNHPSLKS</sequence>